<evidence type="ECO:0000313" key="2">
    <source>
        <dbReference type="Proteomes" id="UP000663828"/>
    </source>
</evidence>
<dbReference type="Proteomes" id="UP000663828">
    <property type="component" value="Unassembled WGS sequence"/>
</dbReference>
<accession>A0A815EM91</accession>
<reference evidence="1" key="1">
    <citation type="submission" date="2021-02" db="EMBL/GenBank/DDBJ databases">
        <authorList>
            <person name="Nowell W R."/>
        </authorList>
    </citation>
    <scope>NUCLEOTIDE SEQUENCE</scope>
</reference>
<name>A0A815EM91_ADIRI</name>
<comment type="caution">
    <text evidence="1">The sequence shown here is derived from an EMBL/GenBank/DDBJ whole genome shotgun (WGS) entry which is preliminary data.</text>
</comment>
<dbReference type="EMBL" id="CAJNOR010002578">
    <property type="protein sequence ID" value="CAF1313909.1"/>
    <property type="molecule type" value="Genomic_DNA"/>
</dbReference>
<keyword evidence="2" id="KW-1185">Reference proteome</keyword>
<gene>
    <name evidence="1" type="ORF">XAT740_LOCUS29536</name>
</gene>
<organism evidence="1 2">
    <name type="scientific">Adineta ricciae</name>
    <name type="common">Rotifer</name>
    <dbReference type="NCBI Taxonomy" id="249248"/>
    <lineage>
        <taxon>Eukaryota</taxon>
        <taxon>Metazoa</taxon>
        <taxon>Spiralia</taxon>
        <taxon>Gnathifera</taxon>
        <taxon>Rotifera</taxon>
        <taxon>Eurotatoria</taxon>
        <taxon>Bdelloidea</taxon>
        <taxon>Adinetida</taxon>
        <taxon>Adinetidae</taxon>
        <taxon>Adineta</taxon>
    </lineage>
</organism>
<evidence type="ECO:0000313" key="1">
    <source>
        <dbReference type="EMBL" id="CAF1313909.1"/>
    </source>
</evidence>
<protein>
    <submittedName>
        <fullName evidence="1">Uncharacterized protein</fullName>
    </submittedName>
</protein>
<dbReference type="AlphaFoldDB" id="A0A815EM91"/>
<sequence length="69" mass="7219">MAWPAGENGDNMNVAINSQYVLRTLASEITPRASCGGLNGCCVYCALTGSYDHCYDTACYGCNCAAILG</sequence>
<proteinExistence type="predicted"/>